<dbReference type="EMBL" id="JAADJU010000005">
    <property type="protein sequence ID" value="NMP27292.1"/>
    <property type="molecule type" value="Genomic_DNA"/>
</dbReference>
<dbReference type="SUPFAM" id="SSF81342">
    <property type="entry name" value="Transmembrane di-heme cytochromes"/>
    <property type="match status" value="1"/>
</dbReference>
<keyword evidence="16" id="KW-1185">Reference proteome</keyword>
<accession>A0A848MK07</accession>
<comment type="subcellular location">
    <subcellularLocation>
        <location evidence="2">Cell membrane</location>
        <topology evidence="2">Multi-pass membrane protein</topology>
    </subcellularLocation>
</comment>
<keyword evidence="8" id="KW-0249">Electron transport</keyword>
<keyword evidence="10" id="KW-0408">Iron</keyword>
<comment type="caution">
    <text evidence="15">The sequence shown here is derived from an EMBL/GenBank/DDBJ whole genome shotgun (WGS) entry which is preliminary data.</text>
</comment>
<comment type="cofactor">
    <cofactor evidence="1">
        <name>heme b</name>
        <dbReference type="ChEBI" id="CHEBI:60344"/>
    </cofactor>
</comment>
<dbReference type="Pfam" id="PF01292">
    <property type="entry name" value="Ni_hydr_CYTB"/>
    <property type="match status" value="1"/>
</dbReference>
<evidence type="ECO:0000256" key="7">
    <source>
        <dbReference type="ARBA" id="ARBA00022723"/>
    </source>
</evidence>
<evidence type="ECO:0000256" key="10">
    <source>
        <dbReference type="ARBA" id="ARBA00023004"/>
    </source>
</evidence>
<evidence type="ECO:0000256" key="5">
    <source>
        <dbReference type="ARBA" id="ARBA00022617"/>
    </source>
</evidence>
<dbReference type="InterPro" id="IPR052168">
    <property type="entry name" value="Cytochrome_b561_oxidase"/>
</dbReference>
<dbReference type="GO" id="GO:0009055">
    <property type="term" value="F:electron transfer activity"/>
    <property type="evidence" value="ECO:0007669"/>
    <property type="project" value="InterPro"/>
</dbReference>
<dbReference type="InterPro" id="IPR011577">
    <property type="entry name" value="Cyt_b561_bac/Ni-Hgenase"/>
</dbReference>
<dbReference type="NCBIfam" id="NF008566">
    <property type="entry name" value="PRK11513.1"/>
    <property type="match status" value="1"/>
</dbReference>
<dbReference type="Proteomes" id="UP000585363">
    <property type="component" value="Unassembled WGS sequence"/>
</dbReference>
<reference evidence="15 16" key="1">
    <citation type="submission" date="2020-01" db="EMBL/GenBank/DDBJ databases">
        <authorList>
            <person name="Lee S.D."/>
        </authorList>
    </citation>
    <scope>NUCLEOTIDE SEQUENCE [LARGE SCALE GENOMIC DNA]</scope>
    <source>
        <strain evidence="15 16">SAP-1</strain>
    </source>
</reference>
<evidence type="ECO:0000256" key="11">
    <source>
        <dbReference type="ARBA" id="ARBA00023136"/>
    </source>
</evidence>
<name>A0A848MK07_9GAMM</name>
<keyword evidence="7" id="KW-0479">Metal-binding</keyword>
<evidence type="ECO:0000313" key="16">
    <source>
        <dbReference type="Proteomes" id="UP000585363"/>
    </source>
</evidence>
<dbReference type="RefSeq" id="WP_169403011.1">
    <property type="nucleotide sequence ID" value="NZ_JAADJU010000005.1"/>
</dbReference>
<feature type="domain" description="Cytochrome b561 bacterial/Ni-hydrogenase" evidence="14">
    <location>
        <begin position="5"/>
        <end position="175"/>
    </location>
</feature>
<evidence type="ECO:0000259" key="14">
    <source>
        <dbReference type="Pfam" id="PF01292"/>
    </source>
</evidence>
<evidence type="ECO:0000256" key="9">
    <source>
        <dbReference type="ARBA" id="ARBA00022989"/>
    </source>
</evidence>
<evidence type="ECO:0000256" key="4">
    <source>
        <dbReference type="ARBA" id="ARBA00022475"/>
    </source>
</evidence>
<keyword evidence="3" id="KW-0813">Transport</keyword>
<dbReference type="GO" id="GO:0022904">
    <property type="term" value="P:respiratory electron transport chain"/>
    <property type="evidence" value="ECO:0007669"/>
    <property type="project" value="InterPro"/>
</dbReference>
<dbReference type="PANTHER" id="PTHR30529:SF3">
    <property type="entry name" value="CYTOCHROME B561 HOMOLOG 1"/>
    <property type="match status" value="1"/>
</dbReference>
<organism evidence="15 16">
    <name type="scientific">Rouxiella aceris</name>
    <dbReference type="NCBI Taxonomy" id="2703884"/>
    <lineage>
        <taxon>Bacteria</taxon>
        <taxon>Pseudomonadati</taxon>
        <taxon>Pseudomonadota</taxon>
        <taxon>Gammaproteobacteria</taxon>
        <taxon>Enterobacterales</taxon>
        <taxon>Yersiniaceae</taxon>
        <taxon>Rouxiella</taxon>
    </lineage>
</organism>
<evidence type="ECO:0000256" key="1">
    <source>
        <dbReference type="ARBA" id="ARBA00001970"/>
    </source>
</evidence>
<keyword evidence="6 13" id="KW-0812">Transmembrane</keyword>
<keyword evidence="4" id="KW-1003">Cell membrane</keyword>
<dbReference type="InterPro" id="IPR016174">
    <property type="entry name" value="Di-haem_cyt_TM"/>
</dbReference>
<dbReference type="GO" id="GO:0020037">
    <property type="term" value="F:heme binding"/>
    <property type="evidence" value="ECO:0007669"/>
    <property type="project" value="TreeGrafter"/>
</dbReference>
<evidence type="ECO:0000256" key="12">
    <source>
        <dbReference type="ARBA" id="ARBA00037975"/>
    </source>
</evidence>
<evidence type="ECO:0000256" key="8">
    <source>
        <dbReference type="ARBA" id="ARBA00022982"/>
    </source>
</evidence>
<feature type="transmembrane region" description="Helical" evidence="13">
    <location>
        <begin position="7"/>
        <end position="27"/>
    </location>
</feature>
<gene>
    <name evidence="15" type="primary">cybB</name>
    <name evidence="15" type="ORF">GW590_10480</name>
</gene>
<proteinExistence type="inferred from homology"/>
<reference evidence="15 16" key="2">
    <citation type="submission" date="2020-06" db="EMBL/GenBank/DDBJ databases">
        <title>Polyphasic characterization of a Rahnella strain isolated from tree sap.</title>
        <authorList>
            <person name="Kim I.S."/>
        </authorList>
    </citation>
    <scope>NUCLEOTIDE SEQUENCE [LARGE SCALE GENOMIC DNA]</scope>
    <source>
        <strain evidence="15 16">SAP-1</strain>
    </source>
</reference>
<feature type="transmembrane region" description="Helical" evidence="13">
    <location>
        <begin position="145"/>
        <end position="164"/>
    </location>
</feature>
<sequence>MRTKFTPIQIAIHWTVFLILAATYATIELKGFVPKSLPLHQLLTLLHFSFGFCVLALMCLRIFVRLMYVTPGIVPKPPQWQHLLALLTHLIIYIMFISIPILGILSLYFKGVEWTLFSLKMPITIAPDLAFSRQLKSIHEFIANAGYYLIGLHAAAALFHHYIAHDNTLLRMMPGRKSAGGNNH</sequence>
<dbReference type="PANTHER" id="PTHR30529">
    <property type="entry name" value="CYTOCHROME B561"/>
    <property type="match status" value="1"/>
</dbReference>
<evidence type="ECO:0000256" key="6">
    <source>
        <dbReference type="ARBA" id="ARBA00022692"/>
    </source>
</evidence>
<evidence type="ECO:0000256" key="2">
    <source>
        <dbReference type="ARBA" id="ARBA00004651"/>
    </source>
</evidence>
<keyword evidence="11 13" id="KW-0472">Membrane</keyword>
<comment type="similarity">
    <text evidence="12">Belongs to the cytochrome b561 family.</text>
</comment>
<evidence type="ECO:0000256" key="13">
    <source>
        <dbReference type="SAM" id="Phobius"/>
    </source>
</evidence>
<evidence type="ECO:0000313" key="15">
    <source>
        <dbReference type="EMBL" id="NMP27292.1"/>
    </source>
</evidence>
<evidence type="ECO:0000256" key="3">
    <source>
        <dbReference type="ARBA" id="ARBA00022448"/>
    </source>
</evidence>
<dbReference type="AlphaFoldDB" id="A0A848MK07"/>
<feature type="transmembrane region" description="Helical" evidence="13">
    <location>
        <begin position="39"/>
        <end position="63"/>
    </location>
</feature>
<keyword evidence="5" id="KW-0349">Heme</keyword>
<dbReference type="GO" id="GO:0005886">
    <property type="term" value="C:plasma membrane"/>
    <property type="evidence" value="ECO:0007669"/>
    <property type="project" value="UniProtKB-SubCell"/>
</dbReference>
<feature type="transmembrane region" description="Helical" evidence="13">
    <location>
        <begin position="83"/>
        <end position="109"/>
    </location>
</feature>
<protein>
    <submittedName>
        <fullName evidence="15">Cytochrome b561</fullName>
    </submittedName>
</protein>
<keyword evidence="9 13" id="KW-1133">Transmembrane helix</keyword>
<dbReference type="GO" id="GO:0046872">
    <property type="term" value="F:metal ion binding"/>
    <property type="evidence" value="ECO:0007669"/>
    <property type="project" value="UniProtKB-KW"/>
</dbReference>